<dbReference type="RefSeq" id="WP_066534350.1">
    <property type="nucleotide sequence ID" value="NZ_DALZQJ010000007.1"/>
</dbReference>
<dbReference type="SUPFAM" id="SSF102400">
    <property type="entry name" value="DNA polymerase III chi subunit"/>
    <property type="match status" value="1"/>
</dbReference>
<dbReference type="PANTHER" id="PTHR38767">
    <property type="entry name" value="DNA POLYMERASE III SUBUNIT CHI"/>
    <property type="match status" value="1"/>
</dbReference>
<evidence type="ECO:0000313" key="2">
    <source>
        <dbReference type="Proteomes" id="UP000220246"/>
    </source>
</evidence>
<dbReference type="Gene3D" id="3.40.50.10110">
    <property type="entry name" value="DNA polymerase III subunit chi"/>
    <property type="match status" value="1"/>
</dbReference>
<name>A0A2A7UVT3_COMTR</name>
<dbReference type="PANTHER" id="PTHR38767:SF1">
    <property type="entry name" value="DNA POLYMERASE III SUBUNIT CHI"/>
    <property type="match status" value="1"/>
</dbReference>
<reference evidence="2" key="1">
    <citation type="submission" date="2017-09" db="EMBL/GenBank/DDBJ databases">
        <title>FDA dAtabase for Regulatory Grade micrObial Sequences (FDA-ARGOS): Supporting development and validation of Infectious Disease Dx tests.</title>
        <authorList>
            <person name="Minogue T."/>
            <person name="Wolcott M."/>
            <person name="Wasieloski L."/>
            <person name="Aguilar W."/>
            <person name="Moore D."/>
            <person name="Tallon L."/>
            <person name="Sadzewicz L."/>
            <person name="Ott S."/>
            <person name="Zhao X."/>
            <person name="Nagaraj S."/>
            <person name="Vavikolanu K."/>
            <person name="Aluvathingal J."/>
            <person name="Nadendla S."/>
            <person name="Sichtig H."/>
        </authorList>
    </citation>
    <scope>NUCLEOTIDE SEQUENCE [LARGE SCALE GENOMIC DNA]</scope>
    <source>
        <strain evidence="2">FDAARGOS_394</strain>
    </source>
</reference>
<dbReference type="STRING" id="1219032.GCA_001515545_01164"/>
<dbReference type="AlphaFoldDB" id="A0A2A7UVT3"/>
<dbReference type="InterPro" id="IPR007459">
    <property type="entry name" value="DNA_pol3_chi"/>
</dbReference>
<protein>
    <submittedName>
        <fullName evidence="1">DNA polymerase III subunit chi</fullName>
    </submittedName>
</protein>
<dbReference type="Proteomes" id="UP000220246">
    <property type="component" value="Unassembled WGS sequence"/>
</dbReference>
<organism evidence="1 2">
    <name type="scientific">Comamonas terrigena</name>
    <dbReference type="NCBI Taxonomy" id="32013"/>
    <lineage>
        <taxon>Bacteria</taxon>
        <taxon>Pseudomonadati</taxon>
        <taxon>Pseudomonadota</taxon>
        <taxon>Betaproteobacteria</taxon>
        <taxon>Burkholderiales</taxon>
        <taxon>Comamonadaceae</taxon>
        <taxon>Comamonas</taxon>
    </lineage>
</organism>
<dbReference type="GO" id="GO:0003887">
    <property type="term" value="F:DNA-directed DNA polymerase activity"/>
    <property type="evidence" value="ECO:0007669"/>
    <property type="project" value="InterPro"/>
</dbReference>
<dbReference type="EMBL" id="PDEA01000001">
    <property type="protein sequence ID" value="PEH89334.1"/>
    <property type="molecule type" value="Genomic_DNA"/>
</dbReference>
<dbReference type="OrthoDB" id="5297568at2"/>
<dbReference type="GO" id="GO:0006260">
    <property type="term" value="P:DNA replication"/>
    <property type="evidence" value="ECO:0007669"/>
    <property type="project" value="InterPro"/>
</dbReference>
<dbReference type="GO" id="GO:0032298">
    <property type="term" value="P:positive regulation of DNA-templated DNA replication initiation"/>
    <property type="evidence" value="ECO:0007669"/>
    <property type="project" value="TreeGrafter"/>
</dbReference>
<dbReference type="Pfam" id="PF04364">
    <property type="entry name" value="DNA_pol3_chi"/>
    <property type="match status" value="1"/>
</dbReference>
<evidence type="ECO:0000313" key="1">
    <source>
        <dbReference type="EMBL" id="PEH89334.1"/>
    </source>
</evidence>
<gene>
    <name evidence="1" type="ORF">CRM82_12640</name>
</gene>
<keyword evidence="2" id="KW-1185">Reference proteome</keyword>
<accession>A0A2A7UVT3</accession>
<sequence>MTEVAFHFNAPDKLGYVCRFVRKALRHGAQVTVTAQPGVLAHLSARLWKSAPSDFLAHAGPGADPQVQALSPVVLVQQAEASPHRDILLNLGETVPEGLEGFARVVEVVSLDDMDRAMARNRWKDYAARGLAIQRHDLVLKGM</sequence>
<dbReference type="GO" id="GO:0003677">
    <property type="term" value="F:DNA binding"/>
    <property type="evidence" value="ECO:0007669"/>
    <property type="project" value="InterPro"/>
</dbReference>
<dbReference type="InterPro" id="IPR036768">
    <property type="entry name" value="PolIII_chi_sf"/>
</dbReference>
<comment type="caution">
    <text evidence="1">The sequence shown here is derived from an EMBL/GenBank/DDBJ whole genome shotgun (WGS) entry which is preliminary data.</text>
</comment>
<dbReference type="GeneID" id="80801460"/>
<proteinExistence type="predicted"/>